<evidence type="ECO:0000313" key="1">
    <source>
        <dbReference type="EnsemblPlants" id="OMERI01G12140.1"/>
    </source>
</evidence>
<protein>
    <submittedName>
        <fullName evidence="1">Uncharacterized protein</fullName>
    </submittedName>
</protein>
<dbReference type="EnsemblPlants" id="OMERI01G12140.1">
    <property type="protein sequence ID" value="OMERI01G12140.1"/>
    <property type="gene ID" value="OMERI01G12140"/>
</dbReference>
<reference evidence="1" key="1">
    <citation type="submission" date="2015-04" db="UniProtKB">
        <authorList>
            <consortium name="EnsemblPlants"/>
        </authorList>
    </citation>
    <scope>IDENTIFICATION</scope>
</reference>
<dbReference type="Proteomes" id="UP000008021">
    <property type="component" value="Chromosome 1"/>
</dbReference>
<evidence type="ECO:0000313" key="2">
    <source>
        <dbReference type="Proteomes" id="UP000008021"/>
    </source>
</evidence>
<dbReference type="HOGENOM" id="CLU_2416962_0_0_1"/>
<reference evidence="1" key="2">
    <citation type="submission" date="2018-05" db="EMBL/GenBank/DDBJ databases">
        <title>OmerRS3 (Oryza meridionalis Reference Sequence Version 3).</title>
        <authorList>
            <person name="Zhang J."/>
            <person name="Kudrna D."/>
            <person name="Lee S."/>
            <person name="Talag J."/>
            <person name="Welchert J."/>
            <person name="Wing R.A."/>
        </authorList>
    </citation>
    <scope>NUCLEOTIDE SEQUENCE [LARGE SCALE GENOMIC DNA]</scope>
    <source>
        <strain evidence="1">cv. OR44</strain>
    </source>
</reference>
<organism evidence="1">
    <name type="scientific">Oryza meridionalis</name>
    <dbReference type="NCBI Taxonomy" id="40149"/>
    <lineage>
        <taxon>Eukaryota</taxon>
        <taxon>Viridiplantae</taxon>
        <taxon>Streptophyta</taxon>
        <taxon>Embryophyta</taxon>
        <taxon>Tracheophyta</taxon>
        <taxon>Spermatophyta</taxon>
        <taxon>Magnoliopsida</taxon>
        <taxon>Liliopsida</taxon>
        <taxon>Poales</taxon>
        <taxon>Poaceae</taxon>
        <taxon>BOP clade</taxon>
        <taxon>Oryzoideae</taxon>
        <taxon>Oryzeae</taxon>
        <taxon>Oryzinae</taxon>
        <taxon>Oryza</taxon>
    </lineage>
</organism>
<accession>A0A0E0C151</accession>
<sequence>MEETRIGKATPGSLLLQIWTWTCYPVSMKREQNDYHCLRETTMAMEMDDGIDNSSTTTEVFYLLPAAVPAILIIRKKYELPPEQLRSSDLPP</sequence>
<dbReference type="Gramene" id="OMERI01G12140.1">
    <property type="protein sequence ID" value="OMERI01G12140.1"/>
    <property type="gene ID" value="OMERI01G12140"/>
</dbReference>
<proteinExistence type="predicted"/>
<dbReference type="AlphaFoldDB" id="A0A0E0C151"/>
<keyword evidence="2" id="KW-1185">Reference proteome</keyword>
<name>A0A0E0C151_9ORYZ</name>